<dbReference type="Proteomes" id="UP000276133">
    <property type="component" value="Unassembled WGS sequence"/>
</dbReference>
<comment type="caution">
    <text evidence="1">The sequence shown here is derived from an EMBL/GenBank/DDBJ whole genome shotgun (WGS) entry which is preliminary data.</text>
</comment>
<reference evidence="1 2" key="1">
    <citation type="journal article" date="2018" name="Sci. Rep.">
        <title>Genomic signatures of local adaptation to the degree of environmental predictability in rotifers.</title>
        <authorList>
            <person name="Franch-Gras L."/>
            <person name="Hahn C."/>
            <person name="Garcia-Roger E.M."/>
            <person name="Carmona M.J."/>
            <person name="Serra M."/>
            <person name="Gomez A."/>
        </authorList>
    </citation>
    <scope>NUCLEOTIDE SEQUENCE [LARGE SCALE GENOMIC DNA]</scope>
    <source>
        <strain evidence="1">HYR1</strain>
    </source>
</reference>
<protein>
    <submittedName>
        <fullName evidence="1">Uncharacterized protein</fullName>
    </submittedName>
</protein>
<dbReference type="EMBL" id="REGN01001075">
    <property type="protein sequence ID" value="RNA37189.1"/>
    <property type="molecule type" value="Genomic_DNA"/>
</dbReference>
<name>A0A3M7SN80_BRAPC</name>
<evidence type="ECO:0000313" key="2">
    <source>
        <dbReference type="Proteomes" id="UP000276133"/>
    </source>
</evidence>
<dbReference type="AlphaFoldDB" id="A0A3M7SN80"/>
<gene>
    <name evidence="1" type="ORF">BpHYR1_036639</name>
</gene>
<keyword evidence="2" id="KW-1185">Reference proteome</keyword>
<organism evidence="1 2">
    <name type="scientific">Brachionus plicatilis</name>
    <name type="common">Marine rotifer</name>
    <name type="synonym">Brachionus muelleri</name>
    <dbReference type="NCBI Taxonomy" id="10195"/>
    <lineage>
        <taxon>Eukaryota</taxon>
        <taxon>Metazoa</taxon>
        <taxon>Spiralia</taxon>
        <taxon>Gnathifera</taxon>
        <taxon>Rotifera</taxon>
        <taxon>Eurotatoria</taxon>
        <taxon>Monogononta</taxon>
        <taxon>Pseudotrocha</taxon>
        <taxon>Ploima</taxon>
        <taxon>Brachionidae</taxon>
        <taxon>Brachionus</taxon>
    </lineage>
</organism>
<evidence type="ECO:0000313" key="1">
    <source>
        <dbReference type="EMBL" id="RNA37189.1"/>
    </source>
</evidence>
<accession>A0A3M7SN80</accession>
<proteinExistence type="predicted"/>
<sequence>MDTLENIRQKRLQFFSKYIVNRAESFECRENENESARNNQIMFKVDEKKENFSKQNAPTTDVDQDKNSADILYKIFKTDIAPNHPGAKLNQSVSLDETKHTFNNHKLEEFKNIVESSYQNHVLNKSDNDLQLSRRFSVQSTHSFQAWNFSVDSVEEGFKNSSIDLFSNEKNNGIEVAQRDAMNNSVLNCKIPYMSAYNIYEETEKKIQNPVVGKIFDCLTQTKKLTSNGSSATTSPTSLSSAESIKNVNEVAMEEMVPHKMELKPPETPKTSNLTFRKNLMKKSIESSKSSLNQSLNELNLTLGKSNQLASVKKTQVKESLENFLDLEPKEPEHKVRWNKKSLNKNIFNCLDGLTDDSDFVHDHSDEENTLDIFSNEENVQVEEKNNFNLKIDLSQLNTSDEEDNVKFDYEECVKDVNQIPNPLESSFSSSSRQQIKPDIIPNLMLDHIDEDHSVSVAVSLAKSMCKEIDYKQEMEAIICNETNDQKKIDPKKHPLKSTLAISNRAKTSCENKKQVFLPKIG</sequence>